<feature type="domain" description="DUF58" evidence="2">
    <location>
        <begin position="177"/>
        <end position="284"/>
    </location>
</feature>
<keyword evidence="1" id="KW-1133">Transmembrane helix</keyword>
<gene>
    <name evidence="3" type="ORF">KTS45_08095</name>
</gene>
<protein>
    <submittedName>
        <fullName evidence="3">DUF58 domain-containing protein</fullName>
    </submittedName>
</protein>
<name>A0A8J7Y8S0_9EURY</name>
<reference evidence="3 4" key="1">
    <citation type="submission" date="2021-06" db="EMBL/GenBank/DDBJ databases">
        <title>New haloarchaea isolates fom saline soil.</title>
        <authorList>
            <person name="Duran-Viseras A."/>
            <person name="Sanchez-Porro C.S."/>
            <person name="Ventosa A."/>
        </authorList>
    </citation>
    <scope>NUCLEOTIDE SEQUENCE [LARGE SCALE GENOMIC DNA]</scope>
    <source>
        <strain evidence="3 4">JCM 183640</strain>
    </source>
</reference>
<evidence type="ECO:0000256" key="1">
    <source>
        <dbReference type="SAM" id="Phobius"/>
    </source>
</evidence>
<dbReference type="OrthoDB" id="313155at2157"/>
<dbReference type="AlphaFoldDB" id="A0A8J7Y8S0"/>
<dbReference type="EMBL" id="JAHQXF010000001">
    <property type="protein sequence ID" value="MBV0924166.1"/>
    <property type="molecule type" value="Genomic_DNA"/>
</dbReference>
<evidence type="ECO:0000313" key="3">
    <source>
        <dbReference type="EMBL" id="MBV0924166.1"/>
    </source>
</evidence>
<dbReference type="Pfam" id="PF01882">
    <property type="entry name" value="DUF58"/>
    <property type="match status" value="1"/>
</dbReference>
<dbReference type="InterPro" id="IPR002881">
    <property type="entry name" value="DUF58"/>
</dbReference>
<evidence type="ECO:0000259" key="2">
    <source>
        <dbReference type="Pfam" id="PF01882"/>
    </source>
</evidence>
<dbReference type="PANTHER" id="PTHR34351">
    <property type="entry name" value="SLR1927 PROTEIN-RELATED"/>
    <property type="match status" value="1"/>
</dbReference>
<proteinExistence type="predicted"/>
<accession>A0A8J7Y8S0</accession>
<dbReference type="PANTHER" id="PTHR34351:SF1">
    <property type="entry name" value="SLR1927 PROTEIN"/>
    <property type="match status" value="1"/>
</dbReference>
<keyword evidence="1" id="KW-0812">Transmembrane</keyword>
<evidence type="ECO:0000313" key="4">
    <source>
        <dbReference type="Proteomes" id="UP000766550"/>
    </source>
</evidence>
<feature type="transmembrane region" description="Helical" evidence="1">
    <location>
        <begin position="31"/>
        <end position="51"/>
    </location>
</feature>
<dbReference type="RefSeq" id="WP_162317238.1">
    <property type="nucleotide sequence ID" value="NZ_JAHQXF010000001.1"/>
</dbReference>
<organism evidence="3 4">
    <name type="scientific">Haloarcula limicola</name>
    <dbReference type="NCBI Taxonomy" id="1429915"/>
    <lineage>
        <taxon>Archaea</taxon>
        <taxon>Methanobacteriati</taxon>
        <taxon>Methanobacteriota</taxon>
        <taxon>Stenosarchaea group</taxon>
        <taxon>Halobacteria</taxon>
        <taxon>Halobacteriales</taxon>
        <taxon>Haloarculaceae</taxon>
        <taxon>Haloarcula</taxon>
    </lineage>
</organism>
<keyword evidence="4" id="KW-1185">Reference proteome</keyword>
<comment type="caution">
    <text evidence="3">The sequence shown here is derived from an EMBL/GenBank/DDBJ whole genome shotgun (WGS) entry which is preliminary data.</text>
</comment>
<keyword evidence="1" id="KW-0472">Membrane</keyword>
<dbReference type="Proteomes" id="UP000766550">
    <property type="component" value="Unassembled WGS sequence"/>
</dbReference>
<sequence>MRPTRRGVGVLLVAAAAVAVASRFGQQALGAVAGPLLVGFVVAVGQVYFAGTPTVERSAPRRGFPGEHRTVELTVEGSGVARLTDRLSEGLGGDSTARRSLPATVRYDVSYDRRGEHRLGPVDVALTDALGLVVSKTTVDATGDVLVYPSVYRVGGPDTFVQTLVPETEDRQAFDRLREYVPGDSLRDVHWKSSAKRDDLLVKEFADQRSDRGLLVVAEADDGHDDEMAAAAATVAMGALETGLAVELTVPGGTVGSGYGDTHRTRLLELLARTPAGETGRADDADVLVTADEGGVTVTVEGHRQTFEDVTTSRDNPLAGEVGA</sequence>